<dbReference type="Proteomes" id="UP000463138">
    <property type="component" value="Unassembled WGS sequence"/>
</dbReference>
<evidence type="ECO:0000256" key="1">
    <source>
        <dbReference type="SAM" id="SignalP"/>
    </source>
</evidence>
<keyword evidence="1" id="KW-0732">Signal</keyword>
<gene>
    <name evidence="2" type="ORF">DT594_09255</name>
</gene>
<protein>
    <submittedName>
        <fullName evidence="2">DUF3261 domain-containing protein</fullName>
    </submittedName>
</protein>
<dbReference type="RefSeq" id="WP_149332404.1">
    <property type="nucleotide sequence ID" value="NZ_QOVF01000002.1"/>
</dbReference>
<dbReference type="EMBL" id="QOVF01000002">
    <property type="protein sequence ID" value="KAA0695035.1"/>
    <property type="molecule type" value="Genomic_DNA"/>
</dbReference>
<dbReference type="InterPro" id="IPR021675">
    <property type="entry name" value="DUF3261"/>
</dbReference>
<sequence>MIMAAVLPRFARRACALGVLALILLAGCAGRAEQAALPDLTRLAPEPKRMERLIIESAKHNQELLGVIQHDHDSLRMALLSPQGQRLLTLVMDSDGARFLPDALFEPPFSAHWLASRLAWTLWPVAELENQFQHSAWSVRRDDSGHSVYHRGQRVASIKLSEQCKLIDDIQTGHRLYIIPIELAGQNKELLCPPV</sequence>
<reference evidence="2 3" key="1">
    <citation type="submission" date="2018-07" db="EMBL/GenBank/DDBJ databases">
        <title>Pseudomonas laoshanensis sp. nov., isolated from soil.</title>
        <authorList>
            <person name="Sun J."/>
            <person name="Yu L."/>
            <person name="Wang M."/>
            <person name="Zhang C."/>
        </authorList>
    </citation>
    <scope>NUCLEOTIDE SEQUENCE [LARGE SCALE GENOMIC DNA]</scope>
    <source>
        <strain evidence="2 3">Y22</strain>
    </source>
</reference>
<name>A0A7V7GU72_9GAMM</name>
<feature type="chain" id="PRO_5031343639" evidence="1">
    <location>
        <begin position="32"/>
        <end position="195"/>
    </location>
</feature>
<dbReference type="OrthoDB" id="6900254at2"/>
<organism evidence="2 3">
    <name type="scientific">Halopseudomonas laoshanensis</name>
    <dbReference type="NCBI Taxonomy" id="2268758"/>
    <lineage>
        <taxon>Bacteria</taxon>
        <taxon>Pseudomonadati</taxon>
        <taxon>Pseudomonadota</taxon>
        <taxon>Gammaproteobacteria</taxon>
        <taxon>Pseudomonadales</taxon>
        <taxon>Pseudomonadaceae</taxon>
        <taxon>Halopseudomonas</taxon>
    </lineage>
</organism>
<comment type="caution">
    <text evidence="2">The sequence shown here is derived from an EMBL/GenBank/DDBJ whole genome shotgun (WGS) entry which is preliminary data.</text>
</comment>
<accession>A0A7V7GU72</accession>
<evidence type="ECO:0000313" key="2">
    <source>
        <dbReference type="EMBL" id="KAA0695035.1"/>
    </source>
</evidence>
<evidence type="ECO:0000313" key="3">
    <source>
        <dbReference type="Proteomes" id="UP000463138"/>
    </source>
</evidence>
<dbReference type="Pfam" id="PF11659">
    <property type="entry name" value="DUF3261"/>
    <property type="match status" value="1"/>
</dbReference>
<feature type="signal peptide" evidence="1">
    <location>
        <begin position="1"/>
        <end position="31"/>
    </location>
</feature>
<dbReference type="AlphaFoldDB" id="A0A7V7GU72"/>
<keyword evidence="3" id="KW-1185">Reference proteome</keyword>
<proteinExistence type="predicted"/>